<feature type="transmembrane region" description="Helical" evidence="1">
    <location>
        <begin position="12"/>
        <end position="32"/>
    </location>
</feature>
<name>A0ABR8PYN1_9CLOT</name>
<keyword evidence="3" id="KW-1185">Reference proteome</keyword>
<organism evidence="2 3">
    <name type="scientific">Clostridium cibarium</name>
    <dbReference type="NCBI Taxonomy" id="2762247"/>
    <lineage>
        <taxon>Bacteria</taxon>
        <taxon>Bacillati</taxon>
        <taxon>Bacillota</taxon>
        <taxon>Clostridia</taxon>
        <taxon>Eubacteriales</taxon>
        <taxon>Clostridiaceae</taxon>
        <taxon>Clostridium</taxon>
    </lineage>
</organism>
<keyword evidence="1" id="KW-0812">Transmembrane</keyword>
<protein>
    <recommendedName>
        <fullName evidence="4">DUF3829 domain-containing protein</fullName>
    </recommendedName>
</protein>
<keyword evidence="1" id="KW-1133">Transmembrane helix</keyword>
<reference evidence="2 3" key="1">
    <citation type="submission" date="2020-08" db="EMBL/GenBank/DDBJ databases">
        <title>A Genomic Blueprint of the Chicken Gut Microbiome.</title>
        <authorList>
            <person name="Gilroy R."/>
            <person name="Ravi A."/>
            <person name="Getino M."/>
            <person name="Pursley I."/>
            <person name="Horton D.L."/>
            <person name="Alikhan N.-F."/>
            <person name="Baker D."/>
            <person name="Gharbi K."/>
            <person name="Hall N."/>
            <person name="Watson M."/>
            <person name="Adriaenssens E.M."/>
            <person name="Foster-Nyarko E."/>
            <person name="Jarju S."/>
            <person name="Secka A."/>
            <person name="Antonio M."/>
            <person name="Oren A."/>
            <person name="Chaudhuri R."/>
            <person name="La Ragione R.M."/>
            <person name="Hildebrand F."/>
            <person name="Pallen M.J."/>
        </authorList>
    </citation>
    <scope>NUCLEOTIDE SEQUENCE [LARGE SCALE GENOMIC DNA]</scope>
    <source>
        <strain evidence="2 3">Sa3CVN1</strain>
    </source>
</reference>
<gene>
    <name evidence="2" type="ORF">H9661_18125</name>
</gene>
<proteinExistence type="predicted"/>
<evidence type="ECO:0008006" key="4">
    <source>
        <dbReference type="Google" id="ProtNLM"/>
    </source>
</evidence>
<sequence>MKIMNLKINNKLVYIFAFLIILTLLILLFINLSPGSRDMNNLNKICKDIEKHNSSLQGCLTDNGLDLNETEDILSSELINLKSINDELYALEVNDNKLSIKDELLKTLGYNITLFESCLNLVKAPEDKNLLSKYNDYSTTYSLFEKNYETLNSLGVNGSIPPEAKNFFSRSFDYFGTIIKINRDNDIYVDQKKSYVSNIKNCLIAFDSINEDLKPALTKIKEDKRSLDVLLKDIKDKRSKLSDIKSQSYGLTIPEGGNNCYNLLQESINYYELYINALEDSIIFEKTSKDANSAEIEKNYNDSFFKYNDFINKLKYLSAELDNFNKK</sequence>
<evidence type="ECO:0000313" key="3">
    <source>
        <dbReference type="Proteomes" id="UP000627781"/>
    </source>
</evidence>
<keyword evidence="1" id="KW-0472">Membrane</keyword>
<accession>A0ABR8PYN1</accession>
<dbReference type="RefSeq" id="WP_191770164.1">
    <property type="nucleotide sequence ID" value="NZ_JACSRA010000042.1"/>
</dbReference>
<evidence type="ECO:0000313" key="2">
    <source>
        <dbReference type="EMBL" id="MBD7913274.1"/>
    </source>
</evidence>
<dbReference type="EMBL" id="JACSRA010000042">
    <property type="protein sequence ID" value="MBD7913274.1"/>
    <property type="molecule type" value="Genomic_DNA"/>
</dbReference>
<comment type="caution">
    <text evidence="2">The sequence shown here is derived from an EMBL/GenBank/DDBJ whole genome shotgun (WGS) entry which is preliminary data.</text>
</comment>
<dbReference type="Proteomes" id="UP000627781">
    <property type="component" value="Unassembled WGS sequence"/>
</dbReference>
<evidence type="ECO:0000256" key="1">
    <source>
        <dbReference type="SAM" id="Phobius"/>
    </source>
</evidence>